<dbReference type="RefSeq" id="WP_106000415.1">
    <property type="nucleotide sequence ID" value="NZ_CM009578.1"/>
</dbReference>
<name>A0A2S8B3R8_9SPHN</name>
<keyword evidence="2" id="KW-1185">Reference proteome</keyword>
<dbReference type="EMBL" id="PHFW01000003">
    <property type="protein sequence ID" value="PQM27045.1"/>
    <property type="molecule type" value="Genomic_DNA"/>
</dbReference>
<sequence>MATAPANNLPIFYNDLVPLSSVDHADFRARPLDNAGFLVNQHAVPLTSDEFVSACRFYPIVFSAGENPVPLALMGLNEGVNTFVDSDGKLLNPVYVPAYIRRYPFLLARLTPDSEDLSLCFDPTSAAIGKYEDGDVLFEDGKPTEPVNAILEFCKNFEEAGQRTGFFMEELKKADLLMDGEVAIQPEGSDKPYVYRGFQMVDENKLRDLRGDVLRKMMQNGILGLVFAHLFSLQLMREVFAEQVKAGKVPELIQVPAV</sequence>
<evidence type="ECO:0000313" key="1">
    <source>
        <dbReference type="EMBL" id="PQM27045.1"/>
    </source>
</evidence>
<dbReference type="Proteomes" id="UP000238954">
    <property type="component" value="Chromosome"/>
</dbReference>
<proteinExistence type="predicted"/>
<organism evidence="1 2">
    <name type="scientific">Sphingopyxis lindanitolerans</name>
    <dbReference type="NCBI Taxonomy" id="2054227"/>
    <lineage>
        <taxon>Bacteria</taxon>
        <taxon>Pseudomonadati</taxon>
        <taxon>Pseudomonadota</taxon>
        <taxon>Alphaproteobacteria</taxon>
        <taxon>Sphingomonadales</taxon>
        <taxon>Sphingomonadaceae</taxon>
        <taxon>Sphingopyxis</taxon>
    </lineage>
</organism>
<accession>A0A2S8B3R8</accession>
<reference evidence="2" key="1">
    <citation type="submission" date="2017-11" db="EMBL/GenBank/DDBJ databases">
        <title>The complete genome sequence of Sphingopyxis pomeranensis sp. nov. strain WS5A3p.</title>
        <authorList>
            <person name="Kaminski M.A."/>
        </authorList>
    </citation>
    <scope>NUCLEOTIDE SEQUENCE [LARGE SCALE GENOMIC DNA]</scope>
    <source>
        <strain evidence="2">WS5A3p</strain>
    </source>
</reference>
<evidence type="ECO:0000313" key="2">
    <source>
        <dbReference type="Proteomes" id="UP000238954"/>
    </source>
</evidence>
<protein>
    <submittedName>
        <fullName evidence="1">Multidrug transporter</fullName>
    </submittedName>
</protein>
<dbReference type="AlphaFoldDB" id="A0A2S8B3R8"/>
<comment type="caution">
    <text evidence="1">The sequence shown here is derived from an EMBL/GenBank/DDBJ whole genome shotgun (WGS) entry which is preliminary data.</text>
</comment>
<gene>
    <name evidence="1" type="ORF">CVO77_18980</name>
</gene>
<dbReference type="InterPro" id="IPR010836">
    <property type="entry name" value="SapC"/>
</dbReference>
<dbReference type="Pfam" id="PF07277">
    <property type="entry name" value="SapC"/>
    <property type="match status" value="1"/>
</dbReference>
<dbReference type="OrthoDB" id="9806524at2"/>